<dbReference type="GO" id="GO:0005198">
    <property type="term" value="F:structural molecule activity"/>
    <property type="evidence" value="ECO:0007669"/>
    <property type="project" value="InterPro"/>
</dbReference>
<evidence type="ECO:0000256" key="1">
    <source>
        <dbReference type="ARBA" id="ARBA00004328"/>
    </source>
</evidence>
<reference evidence="4 5" key="1">
    <citation type="submission" date="2019-06" db="EMBL/GenBank/DDBJ databases">
        <title>Discovery of a novel chromosome fission-fusion reversal in muntjac.</title>
        <authorList>
            <person name="Mudd A.B."/>
            <person name="Bredeson J.V."/>
            <person name="Baum R."/>
            <person name="Hockemeyer D."/>
            <person name="Rokhsar D.S."/>
        </authorList>
    </citation>
    <scope>NUCLEOTIDE SEQUENCE [LARGE SCALE GENOMIC DNA]</scope>
    <source>
        <strain evidence="4">UTSW_UCB_Mm</strain>
        <tissue evidence="4">Fibroblast cell line</tissue>
    </source>
</reference>
<dbReference type="PANTHER" id="PTHR34313:SF2">
    <property type="entry name" value="ENDOGENOUS RETROVIRUS GROUP K MEMBER 21 ENV POLYPROTEIN-LIKE"/>
    <property type="match status" value="1"/>
</dbReference>
<sequence>MKNLKCVKRFLGLLIAAILGIMAITAMAAIARMALHKSIQTVHSVQEWHKDANILWTTQQKTDGKLAYQMADLQQSVILLDQLVSLQKQVRLRCDWNYTSFCVTAFKYNKTQFKWDKVKHLLNQSNVSIDIQDLQQDILKAFNKHLDIKTFGYGIALVMGLLLIICLCFCIVWRRTIKRQRSQQQQLASLTISHHVQNQKGGDN</sequence>
<dbReference type="EMBL" id="VCEA01000002">
    <property type="protein sequence ID" value="KAB0352403.1"/>
    <property type="molecule type" value="Genomic_DNA"/>
</dbReference>
<dbReference type="InterPro" id="IPR051255">
    <property type="entry name" value="Retroviral_env_glycoprotein"/>
</dbReference>
<keyword evidence="5" id="KW-1185">Reference proteome</keyword>
<feature type="domain" description="Retroviral envelope protein GP41-like" evidence="3">
    <location>
        <begin position="31"/>
        <end position="145"/>
    </location>
</feature>
<feature type="transmembrane region" description="Helical" evidence="2">
    <location>
        <begin position="151"/>
        <end position="173"/>
    </location>
</feature>
<accession>A0A5N3VTD8</accession>
<evidence type="ECO:0000259" key="3">
    <source>
        <dbReference type="Pfam" id="PF00517"/>
    </source>
</evidence>
<evidence type="ECO:0000313" key="5">
    <source>
        <dbReference type="Proteomes" id="UP000326458"/>
    </source>
</evidence>
<keyword evidence="2" id="KW-0812">Transmembrane</keyword>
<proteinExistence type="predicted"/>
<comment type="caution">
    <text evidence="4">The sequence shown here is derived from an EMBL/GenBank/DDBJ whole genome shotgun (WGS) entry which is preliminary data.</text>
</comment>
<gene>
    <name evidence="4" type="ORF">FD754_017260</name>
</gene>
<comment type="subcellular location">
    <subcellularLocation>
        <location evidence="1">Virion</location>
    </subcellularLocation>
</comment>
<keyword evidence="2" id="KW-1133">Transmembrane helix</keyword>
<evidence type="ECO:0000256" key="2">
    <source>
        <dbReference type="SAM" id="Phobius"/>
    </source>
</evidence>
<dbReference type="AlphaFoldDB" id="A0A5N3VTD8"/>
<keyword evidence="2" id="KW-0472">Membrane</keyword>
<name>A0A5N3VTD8_MUNMU</name>
<dbReference type="Pfam" id="PF00517">
    <property type="entry name" value="GP41"/>
    <property type="match status" value="1"/>
</dbReference>
<dbReference type="Proteomes" id="UP000326458">
    <property type="component" value="Unassembled WGS sequence"/>
</dbReference>
<organism evidence="4 5">
    <name type="scientific">Muntiacus muntjak</name>
    <name type="common">Barking deer</name>
    <name type="synonym">Indian muntjac</name>
    <dbReference type="NCBI Taxonomy" id="9888"/>
    <lineage>
        <taxon>Eukaryota</taxon>
        <taxon>Metazoa</taxon>
        <taxon>Chordata</taxon>
        <taxon>Craniata</taxon>
        <taxon>Vertebrata</taxon>
        <taxon>Euteleostomi</taxon>
        <taxon>Mammalia</taxon>
        <taxon>Eutheria</taxon>
        <taxon>Laurasiatheria</taxon>
        <taxon>Artiodactyla</taxon>
        <taxon>Ruminantia</taxon>
        <taxon>Pecora</taxon>
        <taxon>Cervidae</taxon>
        <taxon>Muntiacinae</taxon>
        <taxon>Muntiacus</taxon>
    </lineage>
</organism>
<protein>
    <recommendedName>
        <fullName evidence="3">Retroviral envelope protein GP41-like domain-containing protein</fullName>
    </recommendedName>
</protein>
<dbReference type="InterPro" id="IPR000328">
    <property type="entry name" value="GP41-like"/>
</dbReference>
<dbReference type="PANTHER" id="PTHR34313">
    <property type="entry name" value="ENDOGENOUS RETROVIRUS GROUP K MEMBER 113 ENV POLYPROTEIN-RELATED"/>
    <property type="match status" value="1"/>
</dbReference>
<evidence type="ECO:0000313" key="4">
    <source>
        <dbReference type="EMBL" id="KAB0352403.1"/>
    </source>
</evidence>